<gene>
    <name evidence="2" type="ORF">O3G_MSEX010837</name>
</gene>
<dbReference type="Gene3D" id="3.15.10.30">
    <property type="entry name" value="Haemolymph juvenile hormone binding protein"/>
    <property type="match status" value="1"/>
</dbReference>
<dbReference type="AlphaFoldDB" id="A0A921ZJ16"/>
<dbReference type="PANTHER" id="PTHR11008">
    <property type="entry name" value="PROTEIN TAKEOUT-LIKE PROTEIN"/>
    <property type="match status" value="1"/>
</dbReference>
<organism evidence="2 3">
    <name type="scientific">Manduca sexta</name>
    <name type="common">Tobacco hawkmoth</name>
    <name type="synonym">Tobacco hornworm</name>
    <dbReference type="NCBI Taxonomy" id="7130"/>
    <lineage>
        <taxon>Eukaryota</taxon>
        <taxon>Metazoa</taxon>
        <taxon>Ecdysozoa</taxon>
        <taxon>Arthropoda</taxon>
        <taxon>Hexapoda</taxon>
        <taxon>Insecta</taxon>
        <taxon>Pterygota</taxon>
        <taxon>Neoptera</taxon>
        <taxon>Endopterygota</taxon>
        <taxon>Lepidoptera</taxon>
        <taxon>Glossata</taxon>
        <taxon>Ditrysia</taxon>
        <taxon>Bombycoidea</taxon>
        <taxon>Sphingidae</taxon>
        <taxon>Sphinginae</taxon>
        <taxon>Sphingini</taxon>
        <taxon>Manduca</taxon>
    </lineage>
</organism>
<dbReference type="EMBL" id="JH668581">
    <property type="protein sequence ID" value="KAG6458378.1"/>
    <property type="molecule type" value="Genomic_DNA"/>
</dbReference>
<sequence>MHAIFLFTILLVAAIAAVPPCDKHLSHHIKVTEDQDVWGSVITTIVTNYFNNLATNGYDPFEPVGPQHLEGGLPDGSFYYSGDFESIRVEGLSNVVINSMSTPLIPTYVDFDLTLPQVQVWAESATTSIKFADYNLAADGSGWISVTDVNVAGRANIQVGVPIQTNGISAVVNVGDIQADVQGNLGGLNGAIDLNGFLNNDALTFLQNNNAEVNRISGEWFKQIIASA</sequence>
<dbReference type="Proteomes" id="UP000791440">
    <property type="component" value="Unassembled WGS sequence"/>
</dbReference>
<dbReference type="InterPro" id="IPR038606">
    <property type="entry name" value="To_sf"/>
</dbReference>
<accession>A0A921ZJ16</accession>
<feature type="chain" id="PRO_5038324514" evidence="1">
    <location>
        <begin position="18"/>
        <end position="228"/>
    </location>
</feature>
<evidence type="ECO:0000256" key="1">
    <source>
        <dbReference type="SAM" id="SignalP"/>
    </source>
</evidence>
<dbReference type="GO" id="GO:0005615">
    <property type="term" value="C:extracellular space"/>
    <property type="evidence" value="ECO:0007669"/>
    <property type="project" value="TreeGrafter"/>
</dbReference>
<proteinExistence type="predicted"/>
<feature type="signal peptide" evidence="1">
    <location>
        <begin position="1"/>
        <end position="17"/>
    </location>
</feature>
<keyword evidence="1" id="KW-0732">Signal</keyword>
<comment type="caution">
    <text evidence="2">The sequence shown here is derived from an EMBL/GenBank/DDBJ whole genome shotgun (WGS) entry which is preliminary data.</text>
</comment>
<dbReference type="Pfam" id="PF06585">
    <property type="entry name" value="JHBP"/>
    <property type="match status" value="1"/>
</dbReference>
<reference evidence="2" key="1">
    <citation type="journal article" date="2016" name="Insect Biochem. Mol. Biol.">
        <title>Multifaceted biological insights from a draft genome sequence of the tobacco hornworm moth, Manduca sexta.</title>
        <authorList>
            <person name="Kanost M.R."/>
            <person name="Arrese E.L."/>
            <person name="Cao X."/>
            <person name="Chen Y.R."/>
            <person name="Chellapilla S."/>
            <person name="Goldsmith M.R."/>
            <person name="Grosse-Wilde E."/>
            <person name="Heckel D.G."/>
            <person name="Herndon N."/>
            <person name="Jiang H."/>
            <person name="Papanicolaou A."/>
            <person name="Qu J."/>
            <person name="Soulages J.L."/>
            <person name="Vogel H."/>
            <person name="Walters J."/>
            <person name="Waterhouse R.M."/>
            <person name="Ahn S.J."/>
            <person name="Almeida F.C."/>
            <person name="An C."/>
            <person name="Aqrawi P."/>
            <person name="Bretschneider A."/>
            <person name="Bryant W.B."/>
            <person name="Bucks S."/>
            <person name="Chao H."/>
            <person name="Chevignon G."/>
            <person name="Christen J.M."/>
            <person name="Clarke D.F."/>
            <person name="Dittmer N.T."/>
            <person name="Ferguson L.C.F."/>
            <person name="Garavelou S."/>
            <person name="Gordon K.H.J."/>
            <person name="Gunaratna R.T."/>
            <person name="Han Y."/>
            <person name="Hauser F."/>
            <person name="He Y."/>
            <person name="Heidel-Fischer H."/>
            <person name="Hirsh A."/>
            <person name="Hu Y."/>
            <person name="Jiang H."/>
            <person name="Kalra D."/>
            <person name="Klinner C."/>
            <person name="Konig C."/>
            <person name="Kovar C."/>
            <person name="Kroll A.R."/>
            <person name="Kuwar S.S."/>
            <person name="Lee S.L."/>
            <person name="Lehman R."/>
            <person name="Li K."/>
            <person name="Li Z."/>
            <person name="Liang H."/>
            <person name="Lovelace S."/>
            <person name="Lu Z."/>
            <person name="Mansfield J.H."/>
            <person name="McCulloch K.J."/>
            <person name="Mathew T."/>
            <person name="Morton B."/>
            <person name="Muzny D.M."/>
            <person name="Neunemann D."/>
            <person name="Ongeri F."/>
            <person name="Pauchet Y."/>
            <person name="Pu L.L."/>
            <person name="Pyrousis I."/>
            <person name="Rao X.J."/>
            <person name="Redding A."/>
            <person name="Roesel C."/>
            <person name="Sanchez-Gracia A."/>
            <person name="Schaack S."/>
            <person name="Shukla A."/>
            <person name="Tetreau G."/>
            <person name="Wang Y."/>
            <person name="Xiong G.H."/>
            <person name="Traut W."/>
            <person name="Walsh T.K."/>
            <person name="Worley K.C."/>
            <person name="Wu D."/>
            <person name="Wu W."/>
            <person name="Wu Y.Q."/>
            <person name="Zhang X."/>
            <person name="Zou Z."/>
            <person name="Zucker H."/>
            <person name="Briscoe A.D."/>
            <person name="Burmester T."/>
            <person name="Clem R.J."/>
            <person name="Feyereisen R."/>
            <person name="Grimmelikhuijzen C.J.P."/>
            <person name="Hamodrakas S.J."/>
            <person name="Hansson B.S."/>
            <person name="Huguet E."/>
            <person name="Jermiin L.S."/>
            <person name="Lan Q."/>
            <person name="Lehman H.K."/>
            <person name="Lorenzen M."/>
            <person name="Merzendorfer H."/>
            <person name="Michalopoulos I."/>
            <person name="Morton D.B."/>
            <person name="Muthukrishnan S."/>
            <person name="Oakeshott J.G."/>
            <person name="Palmer W."/>
            <person name="Park Y."/>
            <person name="Passarelli A.L."/>
            <person name="Rozas J."/>
            <person name="Schwartz L.M."/>
            <person name="Smith W."/>
            <person name="Southgate A."/>
            <person name="Vilcinskas A."/>
            <person name="Vogt R."/>
            <person name="Wang P."/>
            <person name="Werren J."/>
            <person name="Yu X.Q."/>
            <person name="Zhou J.J."/>
            <person name="Brown S.J."/>
            <person name="Scherer S.E."/>
            <person name="Richards S."/>
            <person name="Blissard G.W."/>
        </authorList>
    </citation>
    <scope>NUCLEOTIDE SEQUENCE</scope>
</reference>
<keyword evidence="3" id="KW-1185">Reference proteome</keyword>
<evidence type="ECO:0000313" key="3">
    <source>
        <dbReference type="Proteomes" id="UP000791440"/>
    </source>
</evidence>
<protein>
    <submittedName>
        <fullName evidence="2">Uncharacterized protein</fullName>
    </submittedName>
</protein>
<dbReference type="InterPro" id="IPR010562">
    <property type="entry name" value="Haemolymph_juvenile_hormone-bd"/>
</dbReference>
<dbReference type="EMBL" id="JH668581">
    <property type="protein sequence ID" value="KAG6458377.1"/>
    <property type="molecule type" value="Genomic_DNA"/>
</dbReference>
<evidence type="ECO:0000313" key="2">
    <source>
        <dbReference type="EMBL" id="KAG6458378.1"/>
    </source>
</evidence>
<reference evidence="2" key="2">
    <citation type="submission" date="2020-12" db="EMBL/GenBank/DDBJ databases">
        <authorList>
            <person name="Kanost M."/>
        </authorList>
    </citation>
    <scope>NUCLEOTIDE SEQUENCE</scope>
</reference>
<dbReference type="PANTHER" id="PTHR11008:SF29">
    <property type="entry name" value="IP17226P"/>
    <property type="match status" value="1"/>
</dbReference>
<name>A0A921ZJ16_MANSE</name>